<comment type="similarity">
    <text evidence="2">Belongs to the CpsC/CapA family.</text>
</comment>
<evidence type="ECO:0000313" key="13">
    <source>
        <dbReference type="Proteomes" id="UP000523079"/>
    </source>
</evidence>
<evidence type="ECO:0000256" key="2">
    <source>
        <dbReference type="ARBA" id="ARBA00006683"/>
    </source>
</evidence>
<evidence type="ECO:0000259" key="11">
    <source>
        <dbReference type="Pfam" id="PF02706"/>
    </source>
</evidence>
<feature type="domain" description="CobQ/CobB/MinD/ParA nucleotide binding" evidence="10">
    <location>
        <begin position="261"/>
        <end position="448"/>
    </location>
</feature>
<keyword evidence="5" id="KW-0547">Nucleotide-binding</keyword>
<evidence type="ECO:0000259" key="10">
    <source>
        <dbReference type="Pfam" id="PF01656"/>
    </source>
</evidence>
<comment type="subcellular location">
    <subcellularLocation>
        <location evidence="1">Cell membrane</location>
        <topology evidence="1">Multi-pass membrane protein</topology>
    </subcellularLocation>
</comment>
<keyword evidence="13" id="KW-1185">Reference proteome</keyword>
<dbReference type="PANTHER" id="PTHR32309">
    <property type="entry name" value="TYROSINE-PROTEIN KINASE"/>
    <property type="match status" value="1"/>
</dbReference>
<evidence type="ECO:0000313" key="12">
    <source>
        <dbReference type="EMBL" id="MBA8792676.1"/>
    </source>
</evidence>
<protein>
    <submittedName>
        <fullName evidence="12">Mrp family chromosome partitioning ATPase</fullName>
    </submittedName>
</protein>
<keyword evidence="7 9" id="KW-1133">Transmembrane helix</keyword>
<dbReference type="InterPro" id="IPR050445">
    <property type="entry name" value="Bact_polysacc_biosynth/exp"/>
</dbReference>
<dbReference type="PANTHER" id="PTHR32309:SF13">
    <property type="entry name" value="FERRIC ENTEROBACTIN TRANSPORT PROTEIN FEPE"/>
    <property type="match status" value="1"/>
</dbReference>
<dbReference type="Pfam" id="PF01656">
    <property type="entry name" value="CbiA"/>
    <property type="match status" value="1"/>
</dbReference>
<evidence type="ECO:0000256" key="7">
    <source>
        <dbReference type="ARBA" id="ARBA00022989"/>
    </source>
</evidence>
<dbReference type="InterPro" id="IPR027417">
    <property type="entry name" value="P-loop_NTPase"/>
</dbReference>
<dbReference type="InterPro" id="IPR005702">
    <property type="entry name" value="Wzc-like_C"/>
</dbReference>
<dbReference type="Gene3D" id="3.40.50.300">
    <property type="entry name" value="P-loop containing nucleotide triphosphate hydrolases"/>
    <property type="match status" value="1"/>
</dbReference>
<dbReference type="SUPFAM" id="SSF52540">
    <property type="entry name" value="P-loop containing nucleoside triphosphate hydrolases"/>
    <property type="match status" value="1"/>
</dbReference>
<gene>
    <name evidence="12" type="ORF">FHX74_000270</name>
</gene>
<evidence type="ECO:0000256" key="8">
    <source>
        <dbReference type="ARBA" id="ARBA00023136"/>
    </source>
</evidence>
<organism evidence="12 13">
    <name type="scientific">Microlunatus kandeliicorticis</name>
    <dbReference type="NCBI Taxonomy" id="1759536"/>
    <lineage>
        <taxon>Bacteria</taxon>
        <taxon>Bacillati</taxon>
        <taxon>Actinomycetota</taxon>
        <taxon>Actinomycetes</taxon>
        <taxon>Propionibacteriales</taxon>
        <taxon>Propionibacteriaceae</taxon>
        <taxon>Microlunatus</taxon>
    </lineage>
</organism>
<dbReference type="Pfam" id="PF02706">
    <property type="entry name" value="Wzz"/>
    <property type="match status" value="1"/>
</dbReference>
<comment type="caution">
    <text evidence="12">The sequence shown here is derived from an EMBL/GenBank/DDBJ whole genome shotgun (WGS) entry which is preliminary data.</text>
</comment>
<proteinExistence type="inferred from homology"/>
<name>A0A7W3P4A5_9ACTN</name>
<evidence type="ECO:0000256" key="6">
    <source>
        <dbReference type="ARBA" id="ARBA00022840"/>
    </source>
</evidence>
<evidence type="ECO:0000256" key="1">
    <source>
        <dbReference type="ARBA" id="ARBA00004651"/>
    </source>
</evidence>
<evidence type="ECO:0000256" key="9">
    <source>
        <dbReference type="SAM" id="Phobius"/>
    </source>
</evidence>
<dbReference type="CDD" id="cd05387">
    <property type="entry name" value="BY-kinase"/>
    <property type="match status" value="1"/>
</dbReference>
<keyword evidence="3" id="KW-1003">Cell membrane</keyword>
<dbReference type="InterPro" id="IPR002586">
    <property type="entry name" value="CobQ/CobB/MinD/ParA_Nub-bd_dom"/>
</dbReference>
<keyword evidence="6" id="KW-0067">ATP-binding</keyword>
<dbReference type="RefSeq" id="WP_182558296.1">
    <property type="nucleotide sequence ID" value="NZ_JACGWT010000001.1"/>
</dbReference>
<keyword evidence="4 9" id="KW-0812">Transmembrane</keyword>
<feature type="transmembrane region" description="Helical" evidence="9">
    <location>
        <begin position="167"/>
        <end position="189"/>
    </location>
</feature>
<dbReference type="AlphaFoldDB" id="A0A7W3P4A5"/>
<accession>A0A7W3P4A5</accession>
<dbReference type="EMBL" id="JACGWT010000001">
    <property type="protein sequence ID" value="MBA8792676.1"/>
    <property type="molecule type" value="Genomic_DNA"/>
</dbReference>
<keyword evidence="8 9" id="KW-0472">Membrane</keyword>
<dbReference type="GO" id="GO:0004713">
    <property type="term" value="F:protein tyrosine kinase activity"/>
    <property type="evidence" value="ECO:0007669"/>
    <property type="project" value="TreeGrafter"/>
</dbReference>
<feature type="domain" description="Polysaccharide chain length determinant N-terminal" evidence="11">
    <location>
        <begin position="4"/>
        <end position="83"/>
    </location>
</feature>
<evidence type="ECO:0000256" key="5">
    <source>
        <dbReference type="ARBA" id="ARBA00022741"/>
    </source>
</evidence>
<dbReference type="Proteomes" id="UP000523079">
    <property type="component" value="Unassembled WGS sequence"/>
</dbReference>
<reference evidence="12 13" key="1">
    <citation type="submission" date="2020-07" db="EMBL/GenBank/DDBJ databases">
        <title>Sequencing the genomes of 1000 actinobacteria strains.</title>
        <authorList>
            <person name="Klenk H.-P."/>
        </authorList>
    </citation>
    <scope>NUCLEOTIDE SEQUENCE [LARGE SCALE GENOMIC DNA]</scope>
    <source>
        <strain evidence="12 13">DSM 100723</strain>
    </source>
</reference>
<dbReference type="InterPro" id="IPR003856">
    <property type="entry name" value="LPS_length_determ_N"/>
</dbReference>
<dbReference type="GO" id="GO:0005886">
    <property type="term" value="C:plasma membrane"/>
    <property type="evidence" value="ECO:0007669"/>
    <property type="project" value="UniProtKB-SubCell"/>
</dbReference>
<sequence>MGLRPFLRALRRRWVALLIAVVIGLAAGVAAFVVVPQRWTSTVTFYVATTAASSGAVDTGQFAQNRVASYGAILTSERVAQLVSRRSGVPVDSVRGHLASTYNQNTVLVTGIATAADAATAQRMATALVEVFPGLVEGLDNQNKNGVGVDVALVSGPQSSTGPVFPVLWQFGLGGLFLGLVVGVVVALVQQARRPTMVGVAETETSTGLPVLATVPEDPVVQSGTWQPAPASARAEAYRQLRAQVLAQRVGSADEAGLVVAVVSATAAEGRTQVALGLADAVAETGARVVLVDADLDRAALAQLTGAPTEPGLVELLGAARTLEPVGAHAVAHDEGSQPPVRDLEGSPLKLVTAGARTERAGDLLAGEAFGAVLADLRRSYQVIVIDTAPLTTADGLSAAGRADFAVAVVAEDRTRRDVALAALRTAGTAGVRVLGVVVNRHRAGRTELRRYERSVAGAARR</sequence>
<evidence type="ECO:0000256" key="3">
    <source>
        <dbReference type="ARBA" id="ARBA00022475"/>
    </source>
</evidence>
<evidence type="ECO:0000256" key="4">
    <source>
        <dbReference type="ARBA" id="ARBA00022692"/>
    </source>
</evidence>